<keyword evidence="2" id="KW-1134">Transmembrane beta strand</keyword>
<dbReference type="AlphaFoldDB" id="A0A3N2DYY4"/>
<keyword evidence="5" id="KW-0998">Cell outer membrane</keyword>
<dbReference type="GO" id="GO:0015562">
    <property type="term" value="F:efflux transmembrane transporter activity"/>
    <property type="evidence" value="ECO:0007669"/>
    <property type="project" value="InterPro"/>
</dbReference>
<evidence type="ECO:0000313" key="7">
    <source>
        <dbReference type="EMBL" id="ROS05014.1"/>
    </source>
</evidence>
<feature type="chain" id="PRO_5017965991" evidence="6">
    <location>
        <begin position="20"/>
        <end position="442"/>
    </location>
</feature>
<name>A0A3N2DYY4_9GAMM</name>
<dbReference type="OrthoDB" id="5607838at2"/>
<comment type="caution">
    <text evidence="7">The sequence shown here is derived from an EMBL/GenBank/DDBJ whole genome shotgun (WGS) entry which is preliminary data.</text>
</comment>
<dbReference type="GO" id="GO:0009279">
    <property type="term" value="C:cell outer membrane"/>
    <property type="evidence" value="ECO:0007669"/>
    <property type="project" value="UniProtKB-SubCell"/>
</dbReference>
<keyword evidence="6" id="KW-0732">Signal</keyword>
<evidence type="ECO:0000256" key="6">
    <source>
        <dbReference type="SAM" id="SignalP"/>
    </source>
</evidence>
<evidence type="ECO:0000256" key="3">
    <source>
        <dbReference type="ARBA" id="ARBA00022692"/>
    </source>
</evidence>
<dbReference type="PANTHER" id="PTHR30026">
    <property type="entry name" value="OUTER MEMBRANE PROTEIN TOLC"/>
    <property type="match status" value="1"/>
</dbReference>
<sequence length="442" mass="49636">MVIRRIYIFSLLMSCSVLAVANVMADQRLGFVEAAKQQKLNPLTLSAAIELALRDEPGALARLNDARAMASRAIAGNSWEDPKVKLGVSNLPTDSFDLDQEAMTQLKLGLTQAIPRGDSHTIIAKGFDYQAQVQQALAMERLLKVRVASSISWLESWYAERANAIYQHDQRLFNDLLQVAQALYRVGKRSQADVLKAQLEIDRQRDQLQQSYTEIAVNRAALSQYIGEPDSRRPLTEVLELPVYVAKNASLLLQHPSVIAIDRQLDAARQQVALAKEAYKPAWSVNVEYGKRLAEDQVGQQLPDMLSASLSVDIPLFTRSKQDPLYLASQHQLSALLDQRGQLLRELRAQSAAAKVKIDRLEQRIALYKMSLLPTAKQSATTDLNAYQSGQGGFQEVLKSRLFYQQVQLDYARLRTDLAVSLSQSEYFYRPLSPEIDASYRR</sequence>
<reference evidence="7 8" key="1">
    <citation type="submission" date="2018-11" db="EMBL/GenBank/DDBJ databases">
        <title>Genomic Encyclopedia of Type Strains, Phase IV (KMG-IV): sequencing the most valuable type-strain genomes for metagenomic binning, comparative biology and taxonomic classification.</title>
        <authorList>
            <person name="Goeker M."/>
        </authorList>
    </citation>
    <scope>NUCLEOTIDE SEQUENCE [LARGE SCALE GENOMIC DNA]</scope>
    <source>
        <strain evidence="7 8">DSM 100316</strain>
    </source>
</reference>
<accession>A0A3N2DYY4</accession>
<evidence type="ECO:0000256" key="4">
    <source>
        <dbReference type="ARBA" id="ARBA00023136"/>
    </source>
</evidence>
<evidence type="ECO:0000256" key="1">
    <source>
        <dbReference type="ARBA" id="ARBA00004442"/>
    </source>
</evidence>
<evidence type="ECO:0000256" key="5">
    <source>
        <dbReference type="ARBA" id="ARBA00023237"/>
    </source>
</evidence>
<keyword evidence="4" id="KW-0472">Membrane</keyword>
<dbReference type="GO" id="GO:0015288">
    <property type="term" value="F:porin activity"/>
    <property type="evidence" value="ECO:0007669"/>
    <property type="project" value="TreeGrafter"/>
</dbReference>
<protein>
    <submittedName>
        <fullName evidence="7">Outer membrane protein TolC</fullName>
    </submittedName>
</protein>
<dbReference type="InterPro" id="IPR051906">
    <property type="entry name" value="TolC-like"/>
</dbReference>
<dbReference type="EMBL" id="RKHR01000003">
    <property type="protein sequence ID" value="ROS05014.1"/>
    <property type="molecule type" value="Genomic_DNA"/>
</dbReference>
<dbReference type="GO" id="GO:1990281">
    <property type="term" value="C:efflux pump complex"/>
    <property type="evidence" value="ECO:0007669"/>
    <property type="project" value="TreeGrafter"/>
</dbReference>
<keyword evidence="3" id="KW-0812">Transmembrane</keyword>
<proteinExistence type="predicted"/>
<feature type="signal peptide" evidence="6">
    <location>
        <begin position="1"/>
        <end position="19"/>
    </location>
</feature>
<evidence type="ECO:0000256" key="2">
    <source>
        <dbReference type="ARBA" id="ARBA00022452"/>
    </source>
</evidence>
<dbReference type="SUPFAM" id="SSF56954">
    <property type="entry name" value="Outer membrane efflux proteins (OEP)"/>
    <property type="match status" value="1"/>
</dbReference>
<comment type="subcellular location">
    <subcellularLocation>
        <location evidence="1">Cell outer membrane</location>
    </subcellularLocation>
</comment>
<dbReference type="PANTHER" id="PTHR30026:SF20">
    <property type="entry name" value="OUTER MEMBRANE PROTEIN TOLC"/>
    <property type="match status" value="1"/>
</dbReference>
<evidence type="ECO:0000313" key="8">
    <source>
        <dbReference type="Proteomes" id="UP000275394"/>
    </source>
</evidence>
<dbReference type="RefSeq" id="WP_148059284.1">
    <property type="nucleotide sequence ID" value="NZ_RKHR01000003.1"/>
</dbReference>
<organism evidence="7 8">
    <name type="scientific">Sinobacterium caligoides</name>
    <dbReference type="NCBI Taxonomy" id="933926"/>
    <lineage>
        <taxon>Bacteria</taxon>
        <taxon>Pseudomonadati</taxon>
        <taxon>Pseudomonadota</taxon>
        <taxon>Gammaproteobacteria</taxon>
        <taxon>Cellvibrionales</taxon>
        <taxon>Spongiibacteraceae</taxon>
        <taxon>Sinobacterium</taxon>
    </lineage>
</organism>
<dbReference type="Gene3D" id="1.20.1600.10">
    <property type="entry name" value="Outer membrane efflux proteins (OEP)"/>
    <property type="match status" value="1"/>
</dbReference>
<gene>
    <name evidence="7" type="ORF">EDC56_0533</name>
</gene>
<dbReference type="Proteomes" id="UP000275394">
    <property type="component" value="Unassembled WGS sequence"/>
</dbReference>
<keyword evidence="8" id="KW-1185">Reference proteome</keyword>